<feature type="compositionally biased region" description="Basic and acidic residues" evidence="1">
    <location>
        <begin position="26"/>
        <end position="35"/>
    </location>
</feature>
<dbReference type="Proteomes" id="UP000030701">
    <property type="component" value="Unassembled WGS sequence"/>
</dbReference>
<gene>
    <name evidence="3" type="ORF">FOTG_18110</name>
</gene>
<evidence type="ECO:0000313" key="3">
    <source>
        <dbReference type="EMBL" id="EXM13437.1"/>
    </source>
</evidence>
<reference evidence="3" key="2">
    <citation type="submission" date="2014-03" db="EMBL/GenBank/DDBJ databases">
        <title>The Genome Annotation of Fusarium oxysporum Cotton.</title>
        <authorList>
            <consortium name="The Broad Institute Genomics Platform"/>
            <person name="Ma L.-J."/>
            <person name="Corby-Kistler H."/>
            <person name="Broz K."/>
            <person name="Gale L.R."/>
            <person name="Jonkers W."/>
            <person name="O'Donnell K."/>
            <person name="Ploetz R."/>
            <person name="Steinberg C."/>
            <person name="Schwartz D.C."/>
            <person name="VanEtten H."/>
            <person name="Zhou S."/>
            <person name="Young S.K."/>
            <person name="Zeng Q."/>
            <person name="Gargeya S."/>
            <person name="Fitzgerald M."/>
            <person name="Abouelleil A."/>
            <person name="Alvarado L."/>
            <person name="Chapman S.B."/>
            <person name="Gainer-Dewar J."/>
            <person name="Goldberg J."/>
            <person name="Griggs A."/>
            <person name="Gujja S."/>
            <person name="Hansen M."/>
            <person name="Howarth C."/>
            <person name="Imamovic A."/>
            <person name="Ireland A."/>
            <person name="Larimer J."/>
            <person name="McCowan C."/>
            <person name="Murphy C."/>
            <person name="Pearson M."/>
            <person name="Poon T.W."/>
            <person name="Priest M."/>
            <person name="Roberts A."/>
            <person name="Saif S."/>
            <person name="Shea T."/>
            <person name="Sykes S."/>
            <person name="Wortman J."/>
            <person name="Nusbaum C."/>
            <person name="Birren B."/>
        </authorList>
    </citation>
    <scope>NUCLEOTIDE SEQUENCE</scope>
    <source>
        <strain evidence="3">25433</strain>
    </source>
</reference>
<dbReference type="InterPro" id="IPR046797">
    <property type="entry name" value="PDDEXK_12"/>
</dbReference>
<sequence length="815" mass="93016">MHHFREDHSIIDWLEHVLLPLPEQQNKQDDHDERSKKRKYHYDRPLSPPASHSDSISTSTDMVSPIKTPQTRKKRKAKDTDTVDQDATPTQVRGILNTDDNDAFSLSSASVSQTSNRSSPTRLFPQLSLYPKGLERKPMDLRDRDLPYDLVNLIKEMKSIQRGRKVVPACLGPTIKLKIRENEVNSRLYGDFDDFVYDYDDKNCAEPDSLVENVMRTVDIALDCDSTQQDETGWNHLVHSPLLDLTLDRLPRNLVSFVPCMGANITGRYRIPQAPGARVDYAMFINPKLDDDPRIESAIESLQREMPEASVNHTTFIPLNKRPISVSIETKRLDGSGDKAVLQIGIWQAAQWKLLFEHAGDAIDKLSFIPGLVVEGHEWKLVLWTSQNFGDTLSPLGTFQTMTGVRKLKRWTEMVYWPWYKEHVLKLAPLHDGLEHLRTELEKKYNIDNIDQISYALAADVNCIERIPSIRSPFQQDVDDGTLSLLADRRALVRHFGGLKGFTFYPLAFHPRYGNFSSPCPPPLLDDVCLVMRDNMSYRNNGADDVLSFGYVHAYSNIKRTIRHSPEGLLPARGIATGALTLPPGEAIQRGYISARQQRLLRTLAGEQTPDQSSLTMPFAREGHRIRAATSQDQIAFRMEQVVTIRPSKLERGHRHFFSVLHPTFQLMRFFLKEKRAYTTVLRSFLPSVFPTILCSFAKLFELGLAEMHRRFLARAEKGLDLALSEAVAVLDRLGNYCFTGDTRVLMTTIFRPLLTMDSLKLCAWPYVSADMLGFRGSSGKMDRKIRNNNPRLPSHHRESIRRMATRSWRSSNIH</sequence>
<dbReference type="EMBL" id="KK035283">
    <property type="protein sequence ID" value="EXM13437.1"/>
    <property type="molecule type" value="Genomic_DNA"/>
</dbReference>
<name>X0KXC7_FUSOX</name>
<accession>X0KXC7</accession>
<dbReference type="OrthoDB" id="4161186at2759"/>
<reference evidence="3" key="1">
    <citation type="submission" date="2011-11" db="EMBL/GenBank/DDBJ databases">
        <title>The Genome Sequence of Fusarium oxysporum Cotton.</title>
        <authorList>
            <consortium name="The Broad Institute Genome Sequencing Platform"/>
            <person name="Ma L.-J."/>
            <person name="Gale L.R."/>
            <person name="Schwartz D.C."/>
            <person name="Zhou S."/>
            <person name="Corby-Kistler H."/>
            <person name="Young S.K."/>
            <person name="Zeng Q."/>
            <person name="Gargeya S."/>
            <person name="Fitzgerald M."/>
            <person name="Haas B."/>
            <person name="Abouelleil A."/>
            <person name="Alvarado L."/>
            <person name="Arachchi H.M."/>
            <person name="Berlin A."/>
            <person name="Brown A."/>
            <person name="Chapman S.B."/>
            <person name="Chen Z."/>
            <person name="Dunbar C."/>
            <person name="Freedman E."/>
            <person name="Gearin G."/>
            <person name="Goldberg J."/>
            <person name="Griggs A."/>
            <person name="Gujja S."/>
            <person name="Heiman D."/>
            <person name="Howarth C."/>
            <person name="Larson L."/>
            <person name="Lui A."/>
            <person name="MacDonald P.J.P."/>
            <person name="Montmayeur A."/>
            <person name="Murphy C."/>
            <person name="Neiman D."/>
            <person name="Pearson M."/>
            <person name="Priest M."/>
            <person name="Roberts A."/>
            <person name="Saif S."/>
            <person name="Shea T."/>
            <person name="Shenoy N."/>
            <person name="Sisk P."/>
            <person name="Stolte C."/>
            <person name="Sykes S."/>
            <person name="Wortman J."/>
            <person name="Nusbaum C."/>
            <person name="Birren B."/>
        </authorList>
    </citation>
    <scope>NUCLEOTIDE SEQUENCE [LARGE SCALE GENOMIC DNA]</scope>
    <source>
        <strain evidence="3">25433</strain>
    </source>
</reference>
<dbReference type="HOGENOM" id="CLU_346481_0_0_1"/>
<organism evidence="3">
    <name type="scientific">Fusarium oxysporum f. sp. vasinfectum 25433</name>
    <dbReference type="NCBI Taxonomy" id="1089449"/>
    <lineage>
        <taxon>Eukaryota</taxon>
        <taxon>Fungi</taxon>
        <taxon>Dikarya</taxon>
        <taxon>Ascomycota</taxon>
        <taxon>Pezizomycotina</taxon>
        <taxon>Sordariomycetes</taxon>
        <taxon>Hypocreomycetidae</taxon>
        <taxon>Hypocreales</taxon>
        <taxon>Nectriaceae</taxon>
        <taxon>Fusarium</taxon>
        <taxon>Fusarium oxysporum species complex</taxon>
    </lineage>
</organism>
<dbReference type="Pfam" id="PF20516">
    <property type="entry name" value="PDDEXK_12"/>
    <property type="match status" value="1"/>
</dbReference>
<feature type="region of interest" description="Disordered" evidence="1">
    <location>
        <begin position="22"/>
        <end position="99"/>
    </location>
</feature>
<feature type="compositionally biased region" description="Polar residues" evidence="1">
    <location>
        <begin position="50"/>
        <end position="62"/>
    </location>
</feature>
<evidence type="ECO:0000256" key="1">
    <source>
        <dbReference type="SAM" id="MobiDB-lite"/>
    </source>
</evidence>
<evidence type="ECO:0000259" key="2">
    <source>
        <dbReference type="Pfam" id="PF20516"/>
    </source>
</evidence>
<feature type="region of interest" description="Disordered" evidence="1">
    <location>
        <begin position="786"/>
        <end position="815"/>
    </location>
</feature>
<proteinExistence type="predicted"/>
<feature type="domain" description="PD-(D/E)XK nuclease-like" evidence="2">
    <location>
        <begin position="197"/>
        <end position="417"/>
    </location>
</feature>
<dbReference type="AlphaFoldDB" id="X0KXC7"/>
<protein>
    <recommendedName>
        <fullName evidence="2">PD-(D/E)XK nuclease-like domain-containing protein</fullName>
    </recommendedName>
</protein>